<reference evidence="2 3" key="1">
    <citation type="journal article" date="2021" name="Elife">
        <title>Chloroplast acquisition without the gene transfer in kleptoplastic sea slugs, Plakobranchus ocellatus.</title>
        <authorList>
            <person name="Maeda T."/>
            <person name="Takahashi S."/>
            <person name="Yoshida T."/>
            <person name="Shimamura S."/>
            <person name="Takaki Y."/>
            <person name="Nagai Y."/>
            <person name="Toyoda A."/>
            <person name="Suzuki Y."/>
            <person name="Arimoto A."/>
            <person name="Ishii H."/>
            <person name="Satoh N."/>
            <person name="Nishiyama T."/>
            <person name="Hasebe M."/>
            <person name="Maruyama T."/>
            <person name="Minagawa J."/>
            <person name="Obokata J."/>
            <person name="Shigenobu S."/>
        </authorList>
    </citation>
    <scope>NUCLEOTIDE SEQUENCE [LARGE SCALE GENOMIC DNA]</scope>
</reference>
<evidence type="ECO:0000256" key="1">
    <source>
        <dbReference type="SAM" id="MobiDB-lite"/>
    </source>
</evidence>
<organism evidence="2 3">
    <name type="scientific">Plakobranchus ocellatus</name>
    <dbReference type="NCBI Taxonomy" id="259542"/>
    <lineage>
        <taxon>Eukaryota</taxon>
        <taxon>Metazoa</taxon>
        <taxon>Spiralia</taxon>
        <taxon>Lophotrochozoa</taxon>
        <taxon>Mollusca</taxon>
        <taxon>Gastropoda</taxon>
        <taxon>Heterobranchia</taxon>
        <taxon>Euthyneura</taxon>
        <taxon>Panpulmonata</taxon>
        <taxon>Sacoglossa</taxon>
        <taxon>Placobranchoidea</taxon>
        <taxon>Plakobranchidae</taxon>
        <taxon>Plakobranchus</taxon>
    </lineage>
</organism>
<proteinExistence type="predicted"/>
<sequence>MTLQHTLFRQADRDFYLCSVWIGSKDDDYHCGDNYDCNGDGDGEGGKDNDGGGVSGDDDDEGGQDDDDIDTP</sequence>
<protein>
    <submittedName>
        <fullName evidence="2">Uncharacterized protein</fullName>
    </submittedName>
</protein>
<dbReference type="AlphaFoldDB" id="A0AAV4AJ74"/>
<comment type="caution">
    <text evidence="2">The sequence shown here is derived from an EMBL/GenBank/DDBJ whole genome shotgun (WGS) entry which is preliminary data.</text>
</comment>
<dbReference type="Proteomes" id="UP000735302">
    <property type="component" value="Unassembled WGS sequence"/>
</dbReference>
<feature type="compositionally biased region" description="Acidic residues" evidence="1">
    <location>
        <begin position="56"/>
        <end position="72"/>
    </location>
</feature>
<dbReference type="EMBL" id="BLXT01003854">
    <property type="protein sequence ID" value="GFO07298.1"/>
    <property type="molecule type" value="Genomic_DNA"/>
</dbReference>
<keyword evidence="3" id="KW-1185">Reference proteome</keyword>
<evidence type="ECO:0000313" key="2">
    <source>
        <dbReference type="EMBL" id="GFO07298.1"/>
    </source>
</evidence>
<gene>
    <name evidence="2" type="ORF">PoB_003380300</name>
</gene>
<accession>A0AAV4AJ74</accession>
<feature type="region of interest" description="Disordered" evidence="1">
    <location>
        <begin position="34"/>
        <end position="72"/>
    </location>
</feature>
<evidence type="ECO:0000313" key="3">
    <source>
        <dbReference type="Proteomes" id="UP000735302"/>
    </source>
</evidence>
<name>A0AAV4AJ74_9GAST</name>